<reference evidence="8" key="2">
    <citation type="submission" date="2021-04" db="EMBL/GenBank/DDBJ databases">
        <authorList>
            <person name="Gilroy R."/>
        </authorList>
    </citation>
    <scope>NUCLEOTIDE SEQUENCE</scope>
    <source>
        <strain evidence="8">ChiSjej1B19-5720</strain>
    </source>
</reference>
<protein>
    <submittedName>
        <fullName evidence="8">FtsX-like permease family protein</fullName>
    </submittedName>
</protein>
<feature type="transmembrane region" description="Helical" evidence="6">
    <location>
        <begin position="630"/>
        <end position="651"/>
    </location>
</feature>
<evidence type="ECO:0000256" key="1">
    <source>
        <dbReference type="ARBA" id="ARBA00004651"/>
    </source>
</evidence>
<dbReference type="InterPro" id="IPR003838">
    <property type="entry name" value="ABC3_permease_C"/>
</dbReference>
<feature type="transmembrane region" description="Helical" evidence="6">
    <location>
        <begin position="103"/>
        <end position="127"/>
    </location>
</feature>
<evidence type="ECO:0000313" key="9">
    <source>
        <dbReference type="Proteomes" id="UP000823842"/>
    </source>
</evidence>
<sequence length="667" mass="75213">MHKKVFGRLALTNIKKNKGTYIPYMIMCIVCIAMLYMMFFILKNPGIEAIPKAGDVQSILSVGIIVVVLFSCIFLLYSNSFVMKRRQKEFGLYNILGMEKGHIGRMLSIETVLTSVVCLILGILVGILGSKLALLLLLKLIRIPAQFGFQVSFFGMAMCAVIFGVIFLLALLNNLRRVHLSRPVELLWGSSVGEREPKAKWLLALLGFICLGSGYYIAVTTESPLDAITLFFVAVLLVMAGTYLLFVAGSIAILKMMRWKKSFYYKTKNFTSVSGMIYRMKQNAVGLASICILSTAVLLMLSTTVSLNFGMQDILNYRYPYDISVGIRNADREQAKAAREDILAFIEEESIPCEEITSEMSLNQVCILDGNQIRFQDDVNVFGSIVFLQVLSSEEYQRLSQEETDLKEGEVLVYSNGDIQVDSFVLEDLPLSVKGRVADWPVNNQDNLYGLDTLCLVVSGEDYDRIDSAQREIYGESSGVPMLEINVNIDGSAEDEIFYGGLLRSHAQEYIEDQKLSDTIWLSTEIREENHDQFYTLDGGLLFLGIFLGGLFLVGTAMIIYYKQISEGYEDKERYEIMRKVGMSKKEVKSSIRRQILMVFFLPLLMACLHIAMAFPLMKRLLMLMQLDNTRLFILCTAATAAVFALVYLLIYSFTAKSYYKILDRAK</sequence>
<dbReference type="InterPro" id="IPR052536">
    <property type="entry name" value="ABC-4_Integral_Memb_Prot"/>
</dbReference>
<gene>
    <name evidence="8" type="ORF">IAA06_04395</name>
</gene>
<evidence type="ECO:0000313" key="8">
    <source>
        <dbReference type="EMBL" id="HJB28017.1"/>
    </source>
</evidence>
<proteinExistence type="inferred from homology"/>
<dbReference type="EMBL" id="DWYZ01000087">
    <property type="protein sequence ID" value="HJB28017.1"/>
    <property type="molecule type" value="Genomic_DNA"/>
</dbReference>
<feature type="transmembrane region" description="Helical" evidence="6">
    <location>
        <begin position="284"/>
        <end position="309"/>
    </location>
</feature>
<dbReference type="GO" id="GO:0005886">
    <property type="term" value="C:plasma membrane"/>
    <property type="evidence" value="ECO:0007669"/>
    <property type="project" value="UniProtKB-SubCell"/>
</dbReference>
<comment type="similarity">
    <text evidence="6">Belongs to the ABC-4 integral membrane protein family.</text>
</comment>
<dbReference type="GO" id="GO:0055085">
    <property type="term" value="P:transmembrane transport"/>
    <property type="evidence" value="ECO:0007669"/>
    <property type="project" value="UniProtKB-UniRule"/>
</dbReference>
<comment type="subcellular location">
    <subcellularLocation>
        <location evidence="1 6">Cell membrane</location>
        <topology evidence="1 6">Multi-pass membrane protein</topology>
    </subcellularLocation>
</comment>
<dbReference type="Pfam" id="PF02687">
    <property type="entry name" value="FtsX"/>
    <property type="match status" value="1"/>
</dbReference>
<keyword evidence="5 6" id="KW-0472">Membrane</keyword>
<dbReference type="PANTHER" id="PTHR46795:SF3">
    <property type="entry name" value="ABC TRANSPORTER PERMEASE"/>
    <property type="match status" value="1"/>
</dbReference>
<organism evidence="8 9">
    <name type="scientific">Candidatus Blautia faecavium</name>
    <dbReference type="NCBI Taxonomy" id="2838487"/>
    <lineage>
        <taxon>Bacteria</taxon>
        <taxon>Bacillati</taxon>
        <taxon>Bacillota</taxon>
        <taxon>Clostridia</taxon>
        <taxon>Lachnospirales</taxon>
        <taxon>Lachnospiraceae</taxon>
        <taxon>Blautia</taxon>
    </lineage>
</organism>
<keyword evidence="4 6" id="KW-1133">Transmembrane helix</keyword>
<feature type="domain" description="ABC3 transporter permease C-terminal" evidence="7">
    <location>
        <begin position="63"/>
        <end position="172"/>
    </location>
</feature>
<keyword evidence="3 6" id="KW-0812">Transmembrane</keyword>
<reference evidence="8" key="1">
    <citation type="journal article" date="2021" name="PeerJ">
        <title>Extensive microbial diversity within the chicken gut microbiome revealed by metagenomics and culture.</title>
        <authorList>
            <person name="Gilroy R."/>
            <person name="Ravi A."/>
            <person name="Getino M."/>
            <person name="Pursley I."/>
            <person name="Horton D.L."/>
            <person name="Alikhan N.F."/>
            <person name="Baker D."/>
            <person name="Gharbi K."/>
            <person name="Hall N."/>
            <person name="Watson M."/>
            <person name="Adriaenssens E.M."/>
            <person name="Foster-Nyarko E."/>
            <person name="Jarju S."/>
            <person name="Secka A."/>
            <person name="Antonio M."/>
            <person name="Oren A."/>
            <person name="Chaudhuri R.R."/>
            <person name="La Ragione R."/>
            <person name="Hildebrand F."/>
            <person name="Pallen M.J."/>
        </authorList>
    </citation>
    <scope>NUCLEOTIDE SEQUENCE</scope>
    <source>
        <strain evidence="8">ChiSjej1B19-5720</strain>
    </source>
</reference>
<name>A0A9D2RVB3_9FIRM</name>
<accession>A0A9D2RVB3</accession>
<feature type="transmembrane region" description="Helical" evidence="6">
    <location>
        <begin position="596"/>
        <end position="618"/>
    </location>
</feature>
<evidence type="ECO:0000259" key="7">
    <source>
        <dbReference type="Pfam" id="PF02687"/>
    </source>
</evidence>
<evidence type="ECO:0000256" key="3">
    <source>
        <dbReference type="ARBA" id="ARBA00022692"/>
    </source>
</evidence>
<comment type="caution">
    <text evidence="8">The sequence shown here is derived from an EMBL/GenBank/DDBJ whole genome shotgun (WGS) entry which is preliminary data.</text>
</comment>
<evidence type="ECO:0000256" key="2">
    <source>
        <dbReference type="ARBA" id="ARBA00022475"/>
    </source>
</evidence>
<evidence type="ECO:0000256" key="5">
    <source>
        <dbReference type="ARBA" id="ARBA00023136"/>
    </source>
</evidence>
<dbReference type="PANTHER" id="PTHR46795">
    <property type="entry name" value="ABC TRANSPORTER PERMEASE-RELATED-RELATED"/>
    <property type="match status" value="1"/>
</dbReference>
<feature type="transmembrane region" description="Helical" evidence="6">
    <location>
        <begin position="147"/>
        <end position="172"/>
    </location>
</feature>
<feature type="transmembrane region" description="Helical" evidence="6">
    <location>
        <begin position="201"/>
        <end position="218"/>
    </location>
</feature>
<feature type="transmembrane region" description="Helical" evidence="6">
    <location>
        <begin position="21"/>
        <end position="42"/>
    </location>
</feature>
<feature type="transmembrane region" description="Helical" evidence="6">
    <location>
        <begin position="62"/>
        <end position="82"/>
    </location>
</feature>
<dbReference type="PIRSF" id="PIRSF018968">
    <property type="entry name" value="ABC_permease_BceB"/>
    <property type="match status" value="1"/>
</dbReference>
<feature type="transmembrane region" description="Helical" evidence="6">
    <location>
        <begin position="230"/>
        <end position="254"/>
    </location>
</feature>
<keyword evidence="6" id="KW-0813">Transport</keyword>
<keyword evidence="2 6" id="KW-1003">Cell membrane</keyword>
<feature type="transmembrane region" description="Helical" evidence="6">
    <location>
        <begin position="541"/>
        <end position="562"/>
    </location>
</feature>
<dbReference type="InterPro" id="IPR027022">
    <property type="entry name" value="ABC_permease_BceB-typ"/>
</dbReference>
<evidence type="ECO:0000256" key="6">
    <source>
        <dbReference type="PIRNR" id="PIRNR018968"/>
    </source>
</evidence>
<dbReference type="Proteomes" id="UP000823842">
    <property type="component" value="Unassembled WGS sequence"/>
</dbReference>
<evidence type="ECO:0000256" key="4">
    <source>
        <dbReference type="ARBA" id="ARBA00022989"/>
    </source>
</evidence>
<dbReference type="AlphaFoldDB" id="A0A9D2RVB3"/>